<dbReference type="EMBL" id="MPUH01001357">
    <property type="protein sequence ID" value="OMJ68273.1"/>
    <property type="molecule type" value="Genomic_DNA"/>
</dbReference>
<accession>A0A1R2AUS2</accession>
<proteinExistence type="predicted"/>
<evidence type="ECO:0000313" key="3">
    <source>
        <dbReference type="Proteomes" id="UP000187209"/>
    </source>
</evidence>
<comment type="caution">
    <text evidence="2">The sequence shown here is derived from an EMBL/GenBank/DDBJ whole genome shotgun (WGS) entry which is preliminary data.</text>
</comment>
<dbReference type="AlphaFoldDB" id="A0A1R2AUS2"/>
<feature type="region of interest" description="Disordered" evidence="1">
    <location>
        <begin position="1"/>
        <end position="20"/>
    </location>
</feature>
<dbReference type="Gene3D" id="1.20.920.20">
    <property type="match status" value="1"/>
</dbReference>
<gene>
    <name evidence="2" type="ORF">SteCoe_34326</name>
</gene>
<feature type="compositionally biased region" description="Basic and acidic residues" evidence="1">
    <location>
        <begin position="1"/>
        <end position="11"/>
    </location>
</feature>
<keyword evidence="3" id="KW-1185">Reference proteome</keyword>
<name>A0A1R2AUS2_9CILI</name>
<reference evidence="2 3" key="1">
    <citation type="submission" date="2016-11" db="EMBL/GenBank/DDBJ databases">
        <title>The macronuclear genome of Stentor coeruleus: a giant cell with tiny introns.</title>
        <authorList>
            <person name="Slabodnick M."/>
            <person name="Ruby J.G."/>
            <person name="Reiff S.B."/>
            <person name="Swart E.C."/>
            <person name="Gosai S."/>
            <person name="Prabakaran S."/>
            <person name="Witkowska E."/>
            <person name="Larue G.E."/>
            <person name="Fisher S."/>
            <person name="Freeman R.M."/>
            <person name="Gunawardena J."/>
            <person name="Chu W."/>
            <person name="Stover N.A."/>
            <person name="Gregory B.D."/>
            <person name="Nowacki M."/>
            <person name="Derisi J."/>
            <person name="Roy S.W."/>
            <person name="Marshall W.F."/>
            <person name="Sood P."/>
        </authorList>
    </citation>
    <scope>NUCLEOTIDE SEQUENCE [LARGE SCALE GENOMIC DNA]</scope>
    <source>
        <strain evidence="2">WM001</strain>
    </source>
</reference>
<dbReference type="Proteomes" id="UP000187209">
    <property type="component" value="Unassembled WGS sequence"/>
</dbReference>
<evidence type="ECO:0000256" key="1">
    <source>
        <dbReference type="SAM" id="MobiDB-lite"/>
    </source>
</evidence>
<sequence length="325" mass="37859">MNMANKFREEPSLGGIKKQLSQSEDECQKLKKTLKLEKKRLDRLCSQQQVTRQQIEFYSHEFQRALENIKDCNWRITKDMCTELRKNPSPSKTIIEICEKTMLVLDQPDKSFSAFRRLSKNFGYFKDLMGSIQGQTLPDYVINEVLPLWKNQTIIQAKVAKTSKCASFLAQWIGFIVEYSLKKETVGSSKRKEPEIDKKIKTQRVYVEDLQKEIFLIEDSIKYLLDLQSKAQERRSENGQEEELSEKFEVPKDSSRPFGFTMHRGTASGGLLGSSVHNYRSQSFPDFDNELLYGDRLVNEPKEHQISYEGHNEVIGCCRLKFFCF</sequence>
<protein>
    <recommendedName>
        <fullName evidence="4">Dynein heavy chain coiled coil stalk domain-containing protein</fullName>
    </recommendedName>
</protein>
<evidence type="ECO:0008006" key="4">
    <source>
        <dbReference type="Google" id="ProtNLM"/>
    </source>
</evidence>
<organism evidence="2 3">
    <name type="scientific">Stentor coeruleus</name>
    <dbReference type="NCBI Taxonomy" id="5963"/>
    <lineage>
        <taxon>Eukaryota</taxon>
        <taxon>Sar</taxon>
        <taxon>Alveolata</taxon>
        <taxon>Ciliophora</taxon>
        <taxon>Postciliodesmatophora</taxon>
        <taxon>Heterotrichea</taxon>
        <taxon>Heterotrichida</taxon>
        <taxon>Stentoridae</taxon>
        <taxon>Stentor</taxon>
    </lineage>
</organism>
<evidence type="ECO:0000313" key="2">
    <source>
        <dbReference type="EMBL" id="OMJ68273.1"/>
    </source>
</evidence>